<organism evidence="27 28">
    <name type="scientific">Genlisea aurea</name>
    <dbReference type="NCBI Taxonomy" id="192259"/>
    <lineage>
        <taxon>Eukaryota</taxon>
        <taxon>Viridiplantae</taxon>
        <taxon>Streptophyta</taxon>
        <taxon>Embryophyta</taxon>
        <taxon>Tracheophyta</taxon>
        <taxon>Spermatophyta</taxon>
        <taxon>Magnoliopsida</taxon>
        <taxon>eudicotyledons</taxon>
        <taxon>Gunneridae</taxon>
        <taxon>Pentapetalae</taxon>
        <taxon>asterids</taxon>
        <taxon>lamiids</taxon>
        <taxon>Lamiales</taxon>
        <taxon>Lentibulariaceae</taxon>
        <taxon>Genlisea</taxon>
    </lineage>
</organism>
<keyword evidence="18 24" id="KW-0472">Membrane</keyword>
<evidence type="ECO:0000313" key="27">
    <source>
        <dbReference type="EMBL" id="EPS70847.1"/>
    </source>
</evidence>
<evidence type="ECO:0000259" key="26">
    <source>
        <dbReference type="PROSITE" id="PS50011"/>
    </source>
</evidence>
<comment type="similarity">
    <text evidence="3">Belongs to the protein kinase superfamily. Ser/Thr protein kinase family.</text>
</comment>
<evidence type="ECO:0000256" key="12">
    <source>
        <dbReference type="ARBA" id="ARBA00022729"/>
    </source>
</evidence>
<dbReference type="GO" id="GO:0051707">
    <property type="term" value="P:response to other organism"/>
    <property type="evidence" value="ECO:0007669"/>
    <property type="project" value="UniProtKB-ARBA"/>
</dbReference>
<dbReference type="GO" id="GO:0001653">
    <property type="term" value="F:peptide receptor activity"/>
    <property type="evidence" value="ECO:0007669"/>
    <property type="project" value="UniProtKB-ARBA"/>
</dbReference>
<feature type="transmembrane region" description="Helical" evidence="24">
    <location>
        <begin position="683"/>
        <end position="707"/>
    </location>
</feature>
<keyword evidence="13" id="KW-0677">Repeat</keyword>
<feature type="signal peptide" evidence="25">
    <location>
        <begin position="1"/>
        <end position="20"/>
    </location>
</feature>
<evidence type="ECO:0000256" key="22">
    <source>
        <dbReference type="ARBA" id="ARBA00048679"/>
    </source>
</evidence>
<comment type="catalytic activity">
    <reaction evidence="21">
        <text>L-threonyl-[protein] + ATP = O-phospho-L-threonyl-[protein] + ADP + H(+)</text>
        <dbReference type="Rhea" id="RHEA:46608"/>
        <dbReference type="Rhea" id="RHEA-COMP:11060"/>
        <dbReference type="Rhea" id="RHEA-COMP:11605"/>
        <dbReference type="ChEBI" id="CHEBI:15378"/>
        <dbReference type="ChEBI" id="CHEBI:30013"/>
        <dbReference type="ChEBI" id="CHEBI:30616"/>
        <dbReference type="ChEBI" id="CHEBI:61977"/>
        <dbReference type="ChEBI" id="CHEBI:456216"/>
        <dbReference type="EC" id="2.7.11.1"/>
    </reaction>
</comment>
<dbReference type="Pfam" id="PF08263">
    <property type="entry name" value="LRRNT_2"/>
    <property type="match status" value="1"/>
</dbReference>
<dbReference type="GO" id="GO:0031347">
    <property type="term" value="P:regulation of defense response"/>
    <property type="evidence" value="ECO:0007669"/>
    <property type="project" value="UniProtKB-ARBA"/>
</dbReference>
<keyword evidence="14 23" id="KW-0547">Nucleotide-binding</keyword>
<dbReference type="FunFam" id="3.80.10.10:FF:000041">
    <property type="entry name" value="LRR receptor-like serine/threonine-protein kinase ERECTA"/>
    <property type="match status" value="1"/>
</dbReference>
<dbReference type="Pfam" id="PF00069">
    <property type="entry name" value="Pkinase"/>
    <property type="match status" value="1"/>
</dbReference>
<dbReference type="Pfam" id="PF13855">
    <property type="entry name" value="LRR_8"/>
    <property type="match status" value="3"/>
</dbReference>
<dbReference type="InterPro" id="IPR032675">
    <property type="entry name" value="LRR_dom_sf"/>
</dbReference>
<evidence type="ECO:0000256" key="11">
    <source>
        <dbReference type="ARBA" id="ARBA00022692"/>
    </source>
</evidence>
<dbReference type="GO" id="GO:0033612">
    <property type="term" value="F:receptor serine/threonine kinase binding"/>
    <property type="evidence" value="ECO:0007669"/>
    <property type="project" value="TreeGrafter"/>
</dbReference>
<evidence type="ECO:0000256" key="25">
    <source>
        <dbReference type="SAM" id="SignalP"/>
    </source>
</evidence>
<dbReference type="PROSITE" id="PS00107">
    <property type="entry name" value="PROTEIN_KINASE_ATP"/>
    <property type="match status" value="1"/>
</dbReference>
<feature type="binding site" evidence="23">
    <location>
        <position position="795"/>
    </location>
    <ligand>
        <name>ATP</name>
        <dbReference type="ChEBI" id="CHEBI:30616"/>
    </ligand>
</feature>
<keyword evidence="7" id="KW-0723">Serine/threonine-protein kinase</keyword>
<dbReference type="FunFam" id="3.80.10.10:FF:000129">
    <property type="entry name" value="Leucine-rich repeat receptor-like kinase"/>
    <property type="match status" value="1"/>
</dbReference>
<dbReference type="PROSITE" id="PS51257">
    <property type="entry name" value="PROKAR_LIPOPROTEIN"/>
    <property type="match status" value="1"/>
</dbReference>
<dbReference type="GO" id="GO:0005524">
    <property type="term" value="F:ATP binding"/>
    <property type="evidence" value="ECO:0007669"/>
    <property type="project" value="UniProtKB-UniRule"/>
</dbReference>
<comment type="subcellular location">
    <subcellularLocation>
        <location evidence="2">Cell membrane</location>
    </subcellularLocation>
    <subcellularLocation>
        <location evidence="1">Membrane</location>
        <topology evidence="1">Single-pass membrane protein</topology>
    </subcellularLocation>
</comment>
<dbReference type="FunFam" id="3.80.10.10:FF:000213">
    <property type="entry name" value="Tyrosine-sulfated glycopeptide receptor 1"/>
    <property type="match status" value="1"/>
</dbReference>
<feature type="chain" id="PRO_5004562968" description="non-specific serine/threonine protein kinase" evidence="25">
    <location>
        <begin position="21"/>
        <end position="1055"/>
    </location>
</feature>
<evidence type="ECO:0000256" key="6">
    <source>
        <dbReference type="ARBA" id="ARBA00022475"/>
    </source>
</evidence>
<evidence type="ECO:0000256" key="19">
    <source>
        <dbReference type="ARBA" id="ARBA00023170"/>
    </source>
</evidence>
<dbReference type="FunFam" id="1.10.510.10:FF:000309">
    <property type="entry name" value="Leucine-rich repeat receptor-like protein kinase"/>
    <property type="match status" value="1"/>
</dbReference>
<sequence length="1055" mass="114558">MRAVLLLCVLFLGFIVTVSSSSSQSCNPNDSSALINFSGQLTGGSVKFSWSSSDCCQWEGVICGDAGRVIMLKLSGRSLAGEISDSISMLDRLTLIDLSHNMLDGNLPPTLSNLKQLQVLDLAHNMLVGSPFGSLSGLNSIRSLNLSGNSFTGNFNDLRAVFPNLVALNVSNNLMGGELNFGNCSFSGGGIRSIDLSLNQFTDGVQGLENCSASLQQLYLDFNSLSGELPPSLYSLKSLKELSISWNHFSGVISPEISNLADLTLLVLTGNAFSGSIPDVFGSLTKLQHLSASSNSFSGTPPPSLSLCSQLQDLELRNNSFSGPLDLDFSRLPSLQTLQLGANHFTGPLPASLSSCRNLRTVSLAKNSFTGEIPQSYANLQSLTFISFSNNTLVNLSGSLSTLVQCRNLSVLVMTRNFHGEDMPQRPYGFQSLSLLALGNCGLTGSIPQWLSNSKNLQVLDLSWNLLRGTIPPWIGSFEGLFYLDLSNNSLTGPLPMSITELRGLINDNATASSSLSIPTGIPLLVKRNQSAKGLQYNQASSFPPSILLNDNQLSGPIWSQIGNLRNLHVLDLSRNNVTGTIPDSISEMVNLETLDLSHNELHGRIPSSFSKLTFLSKFSVAYNHLVGGIPTGGQFLSFPNSSFEGNPGLCGTLETPCPKYRGHHHRPDIIPFVAHSKLGRNILIIGLSVSIAVGIALLLLLAFVLLRRTRKVVGIQIEDVEQMNRSPGFSDTFFVGYPEIVMFKGELFSSKGFTAADLLTATDNFSQENIIGCGGFGLVYKAELPDGRKAAIKKLSGSSGQMEREFRAEVEALSKAQHDNLVSLQGYCLSGKERLLIYSYMENGSLDFWLHERMEALDSPPPLDWPTRLRIAQGAARGLAYLHREPSIIHRDIKSSNILLDGRFEAHLADFGLSRLLPPYDTHVSTDLVGTLGYIPPEYGQTLAATFRGDVYSFGIVLLELLTGRRPIEVVKGKSCRDLVEWVKQKKTEKKEDEIFDSSFAWETNREENQLLQVLSIALKCVDKEPKNRPSIDGVVSLLDAIAIGSASATTEKP</sequence>
<evidence type="ECO:0000256" key="20">
    <source>
        <dbReference type="ARBA" id="ARBA00023180"/>
    </source>
</evidence>
<keyword evidence="20" id="KW-0325">Glycoprotein</keyword>
<evidence type="ECO:0000256" key="23">
    <source>
        <dbReference type="PROSITE-ProRule" id="PRU10141"/>
    </source>
</evidence>
<dbReference type="EC" id="2.7.11.1" evidence="5"/>
<dbReference type="Gene3D" id="3.30.200.20">
    <property type="entry name" value="Phosphorylase Kinase, domain 1"/>
    <property type="match status" value="1"/>
</dbReference>
<keyword evidence="17 24" id="KW-1133">Transmembrane helix</keyword>
<evidence type="ECO:0000256" key="13">
    <source>
        <dbReference type="ARBA" id="ARBA00022737"/>
    </source>
</evidence>
<dbReference type="InterPro" id="IPR001611">
    <property type="entry name" value="Leu-rich_rpt"/>
</dbReference>
<dbReference type="InterPro" id="IPR050647">
    <property type="entry name" value="Plant_LRR-RLKs"/>
</dbReference>
<comment type="similarity">
    <text evidence="4">Belongs to the RLP family.</text>
</comment>
<dbReference type="InterPro" id="IPR003591">
    <property type="entry name" value="Leu-rich_rpt_typical-subtyp"/>
</dbReference>
<dbReference type="GO" id="GO:0006952">
    <property type="term" value="P:defense response"/>
    <property type="evidence" value="ECO:0007669"/>
    <property type="project" value="UniProtKB-ARBA"/>
</dbReference>
<name>S8EEA2_9LAMI</name>
<dbReference type="InterPro" id="IPR000719">
    <property type="entry name" value="Prot_kinase_dom"/>
</dbReference>
<evidence type="ECO:0000256" key="18">
    <source>
        <dbReference type="ARBA" id="ARBA00023136"/>
    </source>
</evidence>
<keyword evidence="12 25" id="KW-0732">Signal</keyword>
<dbReference type="SUPFAM" id="SSF52047">
    <property type="entry name" value="RNI-like"/>
    <property type="match status" value="1"/>
</dbReference>
<evidence type="ECO:0000256" key="5">
    <source>
        <dbReference type="ARBA" id="ARBA00012513"/>
    </source>
</evidence>
<evidence type="ECO:0000256" key="9">
    <source>
        <dbReference type="ARBA" id="ARBA00022614"/>
    </source>
</evidence>
<keyword evidence="8" id="KW-0597">Phosphoprotein</keyword>
<dbReference type="PANTHER" id="PTHR48056:SF18">
    <property type="entry name" value="NON-SPECIFIC SERINE_THREONINE PROTEIN KINASE"/>
    <property type="match status" value="1"/>
</dbReference>
<dbReference type="SMART" id="SM00365">
    <property type="entry name" value="LRR_SD22"/>
    <property type="match status" value="7"/>
</dbReference>
<evidence type="ECO:0000256" key="3">
    <source>
        <dbReference type="ARBA" id="ARBA00008684"/>
    </source>
</evidence>
<evidence type="ECO:0000256" key="4">
    <source>
        <dbReference type="ARBA" id="ARBA00009592"/>
    </source>
</evidence>
<dbReference type="SMART" id="SM00220">
    <property type="entry name" value="S_TKc"/>
    <property type="match status" value="1"/>
</dbReference>
<dbReference type="InterPro" id="IPR013210">
    <property type="entry name" value="LRR_N_plant-typ"/>
</dbReference>
<evidence type="ECO:0000256" key="24">
    <source>
        <dbReference type="SAM" id="Phobius"/>
    </source>
</evidence>
<evidence type="ECO:0000256" key="15">
    <source>
        <dbReference type="ARBA" id="ARBA00022777"/>
    </source>
</evidence>
<evidence type="ECO:0000256" key="1">
    <source>
        <dbReference type="ARBA" id="ARBA00004167"/>
    </source>
</evidence>
<evidence type="ECO:0000256" key="14">
    <source>
        <dbReference type="ARBA" id="ARBA00022741"/>
    </source>
</evidence>
<dbReference type="EMBL" id="AUSU01001507">
    <property type="protein sequence ID" value="EPS70847.1"/>
    <property type="molecule type" value="Genomic_DNA"/>
</dbReference>
<comment type="catalytic activity">
    <reaction evidence="22">
        <text>L-seryl-[protein] + ATP = O-phospho-L-seryl-[protein] + ADP + H(+)</text>
        <dbReference type="Rhea" id="RHEA:17989"/>
        <dbReference type="Rhea" id="RHEA-COMP:9863"/>
        <dbReference type="Rhea" id="RHEA-COMP:11604"/>
        <dbReference type="ChEBI" id="CHEBI:15378"/>
        <dbReference type="ChEBI" id="CHEBI:29999"/>
        <dbReference type="ChEBI" id="CHEBI:30616"/>
        <dbReference type="ChEBI" id="CHEBI:83421"/>
        <dbReference type="ChEBI" id="CHEBI:456216"/>
        <dbReference type="EC" id="2.7.11.1"/>
    </reaction>
</comment>
<evidence type="ECO:0000256" key="8">
    <source>
        <dbReference type="ARBA" id="ARBA00022553"/>
    </source>
</evidence>
<evidence type="ECO:0000313" key="28">
    <source>
        <dbReference type="Proteomes" id="UP000015453"/>
    </source>
</evidence>
<evidence type="ECO:0000256" key="21">
    <source>
        <dbReference type="ARBA" id="ARBA00047899"/>
    </source>
</evidence>
<dbReference type="PROSITE" id="PS00108">
    <property type="entry name" value="PROTEIN_KINASE_ST"/>
    <property type="match status" value="1"/>
</dbReference>
<reference evidence="27 28" key="1">
    <citation type="journal article" date="2013" name="BMC Genomics">
        <title>The miniature genome of a carnivorous plant Genlisea aurea contains a low number of genes and short non-coding sequences.</title>
        <authorList>
            <person name="Leushkin E.V."/>
            <person name="Sutormin R.A."/>
            <person name="Nabieva E.R."/>
            <person name="Penin A.A."/>
            <person name="Kondrashov A.S."/>
            <person name="Logacheva M.D."/>
        </authorList>
    </citation>
    <scope>NUCLEOTIDE SEQUENCE [LARGE SCALE GENOMIC DNA]</scope>
</reference>
<dbReference type="InterPro" id="IPR011009">
    <property type="entry name" value="Kinase-like_dom_sf"/>
</dbReference>
<comment type="caution">
    <text evidence="27">The sequence shown here is derived from an EMBL/GenBank/DDBJ whole genome shotgun (WGS) entry which is preliminary data.</text>
</comment>
<keyword evidence="19" id="KW-0675">Receptor</keyword>
<keyword evidence="11 24" id="KW-0812">Transmembrane</keyword>
<feature type="domain" description="Protein kinase" evidence="26">
    <location>
        <begin position="766"/>
        <end position="1043"/>
    </location>
</feature>
<keyword evidence="10" id="KW-0808">Transferase</keyword>
<dbReference type="InterPro" id="IPR017441">
    <property type="entry name" value="Protein_kinase_ATP_BS"/>
</dbReference>
<dbReference type="PROSITE" id="PS51450">
    <property type="entry name" value="LRR"/>
    <property type="match status" value="1"/>
</dbReference>
<keyword evidence="16 23" id="KW-0067">ATP-binding</keyword>
<dbReference type="AlphaFoldDB" id="S8EEA2"/>
<dbReference type="GO" id="GO:0004674">
    <property type="term" value="F:protein serine/threonine kinase activity"/>
    <property type="evidence" value="ECO:0007669"/>
    <property type="project" value="UniProtKB-KW"/>
</dbReference>
<dbReference type="PRINTS" id="PR00019">
    <property type="entry name" value="LEURICHRPT"/>
</dbReference>
<dbReference type="OrthoDB" id="676979at2759"/>
<dbReference type="GO" id="GO:0005886">
    <property type="term" value="C:plasma membrane"/>
    <property type="evidence" value="ECO:0007669"/>
    <property type="project" value="UniProtKB-SubCell"/>
</dbReference>
<keyword evidence="15" id="KW-0418">Kinase</keyword>
<dbReference type="Gene3D" id="1.10.510.10">
    <property type="entry name" value="Transferase(Phosphotransferase) domain 1"/>
    <property type="match status" value="1"/>
</dbReference>
<dbReference type="SUPFAM" id="SSF52058">
    <property type="entry name" value="L domain-like"/>
    <property type="match status" value="1"/>
</dbReference>
<evidence type="ECO:0000256" key="17">
    <source>
        <dbReference type="ARBA" id="ARBA00022989"/>
    </source>
</evidence>
<dbReference type="InterPro" id="IPR008271">
    <property type="entry name" value="Ser/Thr_kinase_AS"/>
</dbReference>
<dbReference type="FunFam" id="3.30.200.20:FF:000125">
    <property type="entry name" value="Protein STRUBBELIG-RECEPTOR FAMILY 8"/>
    <property type="match status" value="1"/>
</dbReference>
<dbReference type="SUPFAM" id="SSF56112">
    <property type="entry name" value="Protein kinase-like (PK-like)"/>
    <property type="match status" value="1"/>
</dbReference>
<evidence type="ECO:0000256" key="7">
    <source>
        <dbReference type="ARBA" id="ARBA00022527"/>
    </source>
</evidence>
<evidence type="ECO:0000256" key="16">
    <source>
        <dbReference type="ARBA" id="ARBA00022840"/>
    </source>
</evidence>
<dbReference type="PROSITE" id="PS50011">
    <property type="entry name" value="PROTEIN_KINASE_DOM"/>
    <property type="match status" value="1"/>
</dbReference>
<keyword evidence="28" id="KW-1185">Reference proteome</keyword>
<dbReference type="SMART" id="SM00369">
    <property type="entry name" value="LRR_TYP"/>
    <property type="match status" value="8"/>
</dbReference>
<evidence type="ECO:0000256" key="10">
    <source>
        <dbReference type="ARBA" id="ARBA00022679"/>
    </source>
</evidence>
<keyword evidence="9" id="KW-0433">Leucine-rich repeat</keyword>
<dbReference type="Gene3D" id="3.80.10.10">
    <property type="entry name" value="Ribonuclease Inhibitor"/>
    <property type="match status" value="3"/>
</dbReference>
<accession>S8EEA2</accession>
<dbReference type="PANTHER" id="PTHR48056">
    <property type="entry name" value="LRR RECEPTOR-LIKE SERINE/THREONINE-PROTEIN KINASE-RELATED"/>
    <property type="match status" value="1"/>
</dbReference>
<keyword evidence="6" id="KW-1003">Cell membrane</keyword>
<gene>
    <name evidence="27" type="ORF">M569_03906</name>
</gene>
<proteinExistence type="inferred from homology"/>
<evidence type="ECO:0000256" key="2">
    <source>
        <dbReference type="ARBA" id="ARBA00004236"/>
    </source>
</evidence>
<dbReference type="Proteomes" id="UP000015453">
    <property type="component" value="Unassembled WGS sequence"/>
</dbReference>
<dbReference type="Pfam" id="PF00560">
    <property type="entry name" value="LRR_1"/>
    <property type="match status" value="3"/>
</dbReference>
<protein>
    <recommendedName>
        <fullName evidence="5">non-specific serine/threonine protein kinase</fullName>
        <ecNumber evidence="5">2.7.11.1</ecNumber>
    </recommendedName>
</protein>